<dbReference type="Proteomes" id="UP000822688">
    <property type="component" value="Chromosome 1"/>
</dbReference>
<reference evidence="3" key="1">
    <citation type="submission" date="2020-06" db="EMBL/GenBank/DDBJ databases">
        <title>WGS assembly of Ceratodon purpureus strain R40.</title>
        <authorList>
            <person name="Carey S.B."/>
            <person name="Jenkins J."/>
            <person name="Shu S."/>
            <person name="Lovell J.T."/>
            <person name="Sreedasyam A."/>
            <person name="Maumus F."/>
            <person name="Tiley G.P."/>
            <person name="Fernandez-Pozo N."/>
            <person name="Barry K."/>
            <person name="Chen C."/>
            <person name="Wang M."/>
            <person name="Lipzen A."/>
            <person name="Daum C."/>
            <person name="Saski C.A."/>
            <person name="Payton A.C."/>
            <person name="Mcbreen J.C."/>
            <person name="Conrad R.E."/>
            <person name="Kollar L.M."/>
            <person name="Olsson S."/>
            <person name="Huttunen S."/>
            <person name="Landis J.B."/>
            <person name="Wickett N.J."/>
            <person name="Johnson M.G."/>
            <person name="Rensing S.A."/>
            <person name="Grimwood J."/>
            <person name="Schmutz J."/>
            <person name="Mcdaniel S.F."/>
        </authorList>
    </citation>
    <scope>NUCLEOTIDE SEQUENCE</scope>
    <source>
        <strain evidence="3">R40</strain>
    </source>
</reference>
<proteinExistence type="predicted"/>
<feature type="region of interest" description="Disordered" evidence="1">
    <location>
        <begin position="1"/>
        <end position="23"/>
    </location>
</feature>
<comment type="caution">
    <text evidence="3">The sequence shown here is derived from an EMBL/GenBank/DDBJ whole genome shotgun (WGS) entry which is preliminary data.</text>
</comment>
<protein>
    <submittedName>
        <fullName evidence="3">Uncharacterized protein</fullName>
    </submittedName>
</protein>
<evidence type="ECO:0000313" key="3">
    <source>
        <dbReference type="EMBL" id="KAG0590258.1"/>
    </source>
</evidence>
<gene>
    <name evidence="2" type="ORF">KC19_1G085000</name>
    <name evidence="3" type="ORF">KC19_1G085200</name>
</gene>
<dbReference type="EMBL" id="CM026421">
    <property type="protein sequence ID" value="KAG0590256.1"/>
    <property type="molecule type" value="Genomic_DNA"/>
</dbReference>
<evidence type="ECO:0000256" key="1">
    <source>
        <dbReference type="SAM" id="MobiDB-lite"/>
    </source>
</evidence>
<keyword evidence="4" id="KW-1185">Reference proteome</keyword>
<evidence type="ECO:0000313" key="4">
    <source>
        <dbReference type="Proteomes" id="UP000822688"/>
    </source>
</evidence>
<sequence length="218" mass="23807">MGSYQGSTATTNTTHPPVRTTSNFSHLISAIATPRRKPVRCVLPLSSPPQRSLTDPGPLSIVTLTQFNHWNAIQGRRTGASKMTRFHRSPRLPLNTRPGRRLQSIDPSQIISRTTPQRPTCFRCAKPYTQFLLNGAVAAHNSNPPELKMFLHTSNPAITSSSSREGGVQPRGSPLASTTHAQFLRSPPGHAQAHGPPPNPTYPGEYKNLNERGSHSKT</sequence>
<feature type="compositionally biased region" description="Low complexity" evidence="1">
    <location>
        <begin position="8"/>
        <end position="21"/>
    </location>
</feature>
<organism evidence="3 4">
    <name type="scientific">Ceratodon purpureus</name>
    <name type="common">Fire moss</name>
    <name type="synonym">Dicranum purpureum</name>
    <dbReference type="NCBI Taxonomy" id="3225"/>
    <lineage>
        <taxon>Eukaryota</taxon>
        <taxon>Viridiplantae</taxon>
        <taxon>Streptophyta</taxon>
        <taxon>Embryophyta</taxon>
        <taxon>Bryophyta</taxon>
        <taxon>Bryophytina</taxon>
        <taxon>Bryopsida</taxon>
        <taxon>Dicranidae</taxon>
        <taxon>Pseudoditrichales</taxon>
        <taxon>Ditrichaceae</taxon>
        <taxon>Ceratodon</taxon>
    </lineage>
</organism>
<dbReference type="EMBL" id="CM026421">
    <property type="protein sequence ID" value="KAG0590258.1"/>
    <property type="molecule type" value="Genomic_DNA"/>
</dbReference>
<evidence type="ECO:0000313" key="2">
    <source>
        <dbReference type="EMBL" id="KAG0590256.1"/>
    </source>
</evidence>
<dbReference type="AlphaFoldDB" id="A0A8T0J5R8"/>
<accession>A0A8T0J5R8</accession>
<name>A0A8T0J5R8_CERPU</name>
<feature type="compositionally biased region" description="Basic and acidic residues" evidence="1">
    <location>
        <begin position="208"/>
        <end position="218"/>
    </location>
</feature>
<feature type="region of interest" description="Disordered" evidence="1">
    <location>
        <begin position="156"/>
        <end position="218"/>
    </location>
</feature>